<dbReference type="PANTHER" id="PTHR31190:SF314">
    <property type="entry name" value="ETHYLENE-RESPONSIVE TRANSCRIPTION FACTOR ERF094"/>
    <property type="match status" value="1"/>
</dbReference>
<keyword evidence="6" id="KW-0539">Nucleus</keyword>
<dbReference type="Gene3D" id="3.30.730.10">
    <property type="entry name" value="AP2/ERF domain"/>
    <property type="match status" value="1"/>
</dbReference>
<evidence type="ECO:0000256" key="4">
    <source>
        <dbReference type="ARBA" id="ARBA00023125"/>
    </source>
</evidence>
<dbReference type="GO" id="GO:0006952">
    <property type="term" value="P:defense response"/>
    <property type="evidence" value="ECO:0007669"/>
    <property type="project" value="UniProtKB-KW"/>
</dbReference>
<keyword evidence="2" id="KW-0611">Plant defense</keyword>
<dbReference type="SUPFAM" id="SSF54171">
    <property type="entry name" value="DNA-binding domain"/>
    <property type="match status" value="1"/>
</dbReference>
<evidence type="ECO:0000259" key="8">
    <source>
        <dbReference type="PROSITE" id="PS51032"/>
    </source>
</evidence>
<dbReference type="InterPro" id="IPR044808">
    <property type="entry name" value="ERF_plant"/>
</dbReference>
<keyword evidence="10" id="KW-1185">Reference proteome</keyword>
<organism evidence="9 10">
    <name type="scientific">Penstemon smallii</name>
    <dbReference type="NCBI Taxonomy" id="265156"/>
    <lineage>
        <taxon>Eukaryota</taxon>
        <taxon>Viridiplantae</taxon>
        <taxon>Streptophyta</taxon>
        <taxon>Embryophyta</taxon>
        <taxon>Tracheophyta</taxon>
        <taxon>Spermatophyta</taxon>
        <taxon>Magnoliopsida</taxon>
        <taxon>eudicotyledons</taxon>
        <taxon>Gunneridae</taxon>
        <taxon>Pentapetalae</taxon>
        <taxon>asterids</taxon>
        <taxon>lamiids</taxon>
        <taxon>Lamiales</taxon>
        <taxon>Plantaginaceae</taxon>
        <taxon>Cheloneae</taxon>
        <taxon>Penstemon</taxon>
    </lineage>
</organism>
<dbReference type="Pfam" id="PF00847">
    <property type="entry name" value="AP2"/>
    <property type="match status" value="1"/>
</dbReference>
<accession>A0ABD3SUZ0</accession>
<evidence type="ECO:0000256" key="6">
    <source>
        <dbReference type="ARBA" id="ARBA00023242"/>
    </source>
</evidence>
<dbReference type="PROSITE" id="PS51032">
    <property type="entry name" value="AP2_ERF"/>
    <property type="match status" value="1"/>
</dbReference>
<evidence type="ECO:0000256" key="5">
    <source>
        <dbReference type="ARBA" id="ARBA00023163"/>
    </source>
</evidence>
<sequence length="214" mass="24428">MECSSLFQFPFQLQDDQYFYENNDLSLPFTTNDTQDMLVLYEPDSKCKEEEDQVNSNSNSNSNSNYISNSEKVEEKQKEKAYRGVRRRPWGTYAAEIRDSTRNGTRVWLGTFDNAEAAALAYDQAAYSMRGSTAVLNFPVERVKESLGEIIKCGVDKGCSPVIALKQRHHSLRKRKLKLTRKNTNNDDHKVQNVIVFEDLGLDYLEALLTSSSS</sequence>
<keyword evidence="4" id="KW-0238">DNA-binding</keyword>
<evidence type="ECO:0000256" key="7">
    <source>
        <dbReference type="SAM" id="MobiDB-lite"/>
    </source>
</evidence>
<keyword evidence="5" id="KW-0804">Transcription</keyword>
<dbReference type="CDD" id="cd00018">
    <property type="entry name" value="AP2"/>
    <property type="match status" value="1"/>
</dbReference>
<dbReference type="GO" id="GO:0005634">
    <property type="term" value="C:nucleus"/>
    <property type="evidence" value="ECO:0007669"/>
    <property type="project" value="UniProtKB-SubCell"/>
</dbReference>
<dbReference type="AlphaFoldDB" id="A0ABD3SUZ0"/>
<dbReference type="PRINTS" id="PR00367">
    <property type="entry name" value="ETHRSPELEMNT"/>
</dbReference>
<evidence type="ECO:0000313" key="9">
    <source>
        <dbReference type="EMBL" id="KAL3828043.1"/>
    </source>
</evidence>
<protein>
    <recommendedName>
        <fullName evidence="8">AP2/ERF domain-containing protein</fullName>
    </recommendedName>
</protein>
<dbReference type="FunFam" id="3.30.730.10:FF:000001">
    <property type="entry name" value="Ethylene-responsive transcription factor 2"/>
    <property type="match status" value="1"/>
</dbReference>
<feature type="region of interest" description="Disordered" evidence="7">
    <location>
        <begin position="48"/>
        <end position="83"/>
    </location>
</feature>
<dbReference type="InterPro" id="IPR036955">
    <property type="entry name" value="AP2/ERF_dom_sf"/>
</dbReference>
<evidence type="ECO:0000313" key="10">
    <source>
        <dbReference type="Proteomes" id="UP001634393"/>
    </source>
</evidence>
<comment type="caution">
    <text evidence="9">The sequence shown here is derived from an EMBL/GenBank/DDBJ whole genome shotgun (WGS) entry which is preliminary data.</text>
</comment>
<comment type="subcellular location">
    <subcellularLocation>
        <location evidence="1">Nucleus</location>
    </subcellularLocation>
</comment>
<keyword evidence="3" id="KW-0805">Transcription regulation</keyword>
<dbReference type="PANTHER" id="PTHR31190">
    <property type="entry name" value="DNA-BINDING DOMAIN"/>
    <property type="match status" value="1"/>
</dbReference>
<name>A0ABD3SUZ0_9LAMI</name>
<feature type="domain" description="AP2/ERF" evidence="8">
    <location>
        <begin position="81"/>
        <end position="139"/>
    </location>
</feature>
<dbReference type="InterPro" id="IPR001471">
    <property type="entry name" value="AP2/ERF_dom"/>
</dbReference>
<dbReference type="EMBL" id="JBJXBP010000005">
    <property type="protein sequence ID" value="KAL3828043.1"/>
    <property type="molecule type" value="Genomic_DNA"/>
</dbReference>
<dbReference type="Proteomes" id="UP001634393">
    <property type="component" value="Unassembled WGS sequence"/>
</dbReference>
<gene>
    <name evidence="9" type="ORF">ACJIZ3_016845</name>
</gene>
<evidence type="ECO:0000256" key="2">
    <source>
        <dbReference type="ARBA" id="ARBA00022821"/>
    </source>
</evidence>
<evidence type="ECO:0000256" key="1">
    <source>
        <dbReference type="ARBA" id="ARBA00004123"/>
    </source>
</evidence>
<dbReference type="GO" id="GO:0003677">
    <property type="term" value="F:DNA binding"/>
    <property type="evidence" value="ECO:0007669"/>
    <property type="project" value="UniProtKB-KW"/>
</dbReference>
<proteinExistence type="predicted"/>
<dbReference type="InterPro" id="IPR016177">
    <property type="entry name" value="DNA-bd_dom_sf"/>
</dbReference>
<feature type="compositionally biased region" description="Basic and acidic residues" evidence="7">
    <location>
        <begin position="71"/>
        <end position="82"/>
    </location>
</feature>
<reference evidence="9 10" key="1">
    <citation type="submission" date="2024-12" db="EMBL/GenBank/DDBJ databases">
        <title>The unique morphological basis and parallel evolutionary history of personate flowers in Penstemon.</title>
        <authorList>
            <person name="Depatie T.H."/>
            <person name="Wessinger C.A."/>
        </authorList>
    </citation>
    <scope>NUCLEOTIDE SEQUENCE [LARGE SCALE GENOMIC DNA]</scope>
    <source>
        <strain evidence="9">WTNN_2</strain>
        <tissue evidence="9">Leaf</tissue>
    </source>
</reference>
<feature type="compositionally biased region" description="Low complexity" evidence="7">
    <location>
        <begin position="55"/>
        <end position="70"/>
    </location>
</feature>
<evidence type="ECO:0000256" key="3">
    <source>
        <dbReference type="ARBA" id="ARBA00023015"/>
    </source>
</evidence>
<dbReference type="SMART" id="SM00380">
    <property type="entry name" value="AP2"/>
    <property type="match status" value="1"/>
</dbReference>